<sequence length="305" mass="34337">MFGRRPFANMPRHPRGRGQRNDGMLLMLAMQLLGQIQQLERKPPVTLALMGGMAALFLYKGQPGVPTARRYALCPDLIVEQFEWPRLIVSAFLHADEWHLYNNMASFLWKGVHLEFRVGSEQFATMVALLLVLSHMLAVGAAYVLAYALDDSSFIHQCSIGFSAVLFALKVRRTAKKPATRCETHSLSLWTHSQVVLNQSSPAYTNILGIPVHTKYAAWVELAYLHYFVPGSSFVGHLAGICAGYLYVAAQPAFARRWTMPSSHRTRYTYASGHAHNNNNAAAPRPGESDEAYARRLQEDEYRRR</sequence>
<accession>W4GPU3</accession>
<dbReference type="OrthoDB" id="10257275at2759"/>
<organism evidence="10">
    <name type="scientific">Aphanomyces astaci</name>
    <name type="common">Crayfish plague agent</name>
    <dbReference type="NCBI Taxonomy" id="112090"/>
    <lineage>
        <taxon>Eukaryota</taxon>
        <taxon>Sar</taxon>
        <taxon>Stramenopiles</taxon>
        <taxon>Oomycota</taxon>
        <taxon>Saprolegniomycetes</taxon>
        <taxon>Saprolegniales</taxon>
        <taxon>Verrucalvaceae</taxon>
        <taxon>Aphanomyces</taxon>
    </lineage>
</organism>
<evidence type="ECO:0000259" key="9">
    <source>
        <dbReference type="Pfam" id="PF01694"/>
    </source>
</evidence>
<dbReference type="InterPro" id="IPR022764">
    <property type="entry name" value="Peptidase_S54_rhomboid_dom"/>
</dbReference>
<dbReference type="Pfam" id="PF01694">
    <property type="entry name" value="Rhomboid"/>
    <property type="match status" value="1"/>
</dbReference>
<evidence type="ECO:0000256" key="5">
    <source>
        <dbReference type="ARBA" id="ARBA00022801"/>
    </source>
</evidence>
<dbReference type="PANTHER" id="PTHR43066:SF1">
    <property type="entry name" value="RHOMBOID PROTEIN 2"/>
    <property type="match status" value="1"/>
</dbReference>
<evidence type="ECO:0000256" key="4">
    <source>
        <dbReference type="ARBA" id="ARBA00022692"/>
    </source>
</evidence>
<dbReference type="EMBL" id="KI913125">
    <property type="protein sequence ID" value="ETV80898.1"/>
    <property type="molecule type" value="Genomic_DNA"/>
</dbReference>
<dbReference type="AlphaFoldDB" id="W4GPU3"/>
<evidence type="ECO:0000313" key="10">
    <source>
        <dbReference type="EMBL" id="ETV80898.1"/>
    </source>
</evidence>
<keyword evidence="7 8" id="KW-0472">Membrane</keyword>
<name>W4GPU3_APHAT</name>
<dbReference type="VEuPathDB" id="FungiDB:H257_06352"/>
<feature type="transmembrane region" description="Helical" evidence="8">
    <location>
        <begin position="123"/>
        <end position="148"/>
    </location>
</feature>
<evidence type="ECO:0000256" key="1">
    <source>
        <dbReference type="ARBA" id="ARBA00004141"/>
    </source>
</evidence>
<evidence type="ECO:0000256" key="6">
    <source>
        <dbReference type="ARBA" id="ARBA00022989"/>
    </source>
</evidence>
<dbReference type="GO" id="GO:0006508">
    <property type="term" value="P:proteolysis"/>
    <property type="evidence" value="ECO:0007669"/>
    <property type="project" value="UniProtKB-KW"/>
</dbReference>
<dbReference type="RefSeq" id="XP_009829845.1">
    <property type="nucleotide sequence ID" value="XM_009831543.1"/>
</dbReference>
<dbReference type="GO" id="GO:0016020">
    <property type="term" value="C:membrane"/>
    <property type="evidence" value="ECO:0007669"/>
    <property type="project" value="UniProtKB-SubCell"/>
</dbReference>
<keyword evidence="3" id="KW-0645">Protease</keyword>
<keyword evidence="4 8" id="KW-0812">Transmembrane</keyword>
<reference evidence="10" key="1">
    <citation type="submission" date="2013-12" db="EMBL/GenBank/DDBJ databases">
        <title>The Genome Sequence of Aphanomyces astaci APO3.</title>
        <authorList>
            <consortium name="The Broad Institute Genomics Platform"/>
            <person name="Russ C."/>
            <person name="Tyler B."/>
            <person name="van West P."/>
            <person name="Dieguez-Uribeondo J."/>
            <person name="Young S.K."/>
            <person name="Zeng Q."/>
            <person name="Gargeya S."/>
            <person name="Fitzgerald M."/>
            <person name="Abouelleil A."/>
            <person name="Alvarado L."/>
            <person name="Chapman S.B."/>
            <person name="Gainer-Dewar J."/>
            <person name="Goldberg J."/>
            <person name="Griggs A."/>
            <person name="Gujja S."/>
            <person name="Hansen M."/>
            <person name="Howarth C."/>
            <person name="Imamovic A."/>
            <person name="Ireland A."/>
            <person name="Larimer J."/>
            <person name="McCowan C."/>
            <person name="Murphy C."/>
            <person name="Pearson M."/>
            <person name="Poon T.W."/>
            <person name="Priest M."/>
            <person name="Roberts A."/>
            <person name="Saif S."/>
            <person name="Shea T."/>
            <person name="Sykes S."/>
            <person name="Wortman J."/>
            <person name="Nusbaum C."/>
            <person name="Birren B."/>
        </authorList>
    </citation>
    <scope>NUCLEOTIDE SEQUENCE [LARGE SCALE GENOMIC DNA]</scope>
    <source>
        <strain evidence="10">APO3</strain>
    </source>
</reference>
<dbReference type="PANTHER" id="PTHR43066">
    <property type="entry name" value="RHOMBOID-RELATED PROTEIN"/>
    <property type="match status" value="1"/>
</dbReference>
<dbReference type="GeneID" id="20808348"/>
<feature type="domain" description="Peptidase S54 rhomboid" evidence="9">
    <location>
        <begin position="82"/>
        <end position="249"/>
    </location>
</feature>
<evidence type="ECO:0000256" key="8">
    <source>
        <dbReference type="SAM" id="Phobius"/>
    </source>
</evidence>
<comment type="subcellular location">
    <subcellularLocation>
        <location evidence="1">Membrane</location>
        <topology evidence="1">Multi-pass membrane protein</topology>
    </subcellularLocation>
</comment>
<dbReference type="SUPFAM" id="SSF144091">
    <property type="entry name" value="Rhomboid-like"/>
    <property type="match status" value="1"/>
</dbReference>
<evidence type="ECO:0000256" key="3">
    <source>
        <dbReference type="ARBA" id="ARBA00022670"/>
    </source>
</evidence>
<proteinExistence type="inferred from homology"/>
<dbReference type="STRING" id="112090.W4GPU3"/>
<evidence type="ECO:0000256" key="7">
    <source>
        <dbReference type="ARBA" id="ARBA00023136"/>
    </source>
</evidence>
<dbReference type="Gene3D" id="1.20.1540.10">
    <property type="entry name" value="Rhomboid-like"/>
    <property type="match status" value="1"/>
</dbReference>
<keyword evidence="5" id="KW-0378">Hydrolase</keyword>
<dbReference type="InterPro" id="IPR035952">
    <property type="entry name" value="Rhomboid-like_sf"/>
</dbReference>
<gene>
    <name evidence="10" type="ORF">H257_06352</name>
</gene>
<protein>
    <recommendedName>
        <fullName evidence="9">Peptidase S54 rhomboid domain-containing protein</fullName>
    </recommendedName>
</protein>
<keyword evidence="6 8" id="KW-1133">Transmembrane helix</keyword>
<dbReference type="GO" id="GO:0004252">
    <property type="term" value="F:serine-type endopeptidase activity"/>
    <property type="evidence" value="ECO:0007669"/>
    <property type="project" value="InterPro"/>
</dbReference>
<evidence type="ECO:0000256" key="2">
    <source>
        <dbReference type="ARBA" id="ARBA00009045"/>
    </source>
</evidence>
<comment type="similarity">
    <text evidence="2">Belongs to the peptidase S54 family.</text>
</comment>